<evidence type="ECO:0000313" key="3">
    <source>
        <dbReference type="Proteomes" id="UP000033566"/>
    </source>
</evidence>
<dbReference type="RefSeq" id="WP_046453449.1">
    <property type="nucleotide sequence ID" value="NZ_CP011311.1"/>
</dbReference>
<dbReference type="PATRIC" id="fig|161896.4.peg.1510"/>
<organism evidence="2 3">
    <name type="scientific">Corynebacterium camporealensis</name>
    <dbReference type="NCBI Taxonomy" id="161896"/>
    <lineage>
        <taxon>Bacteria</taxon>
        <taxon>Bacillati</taxon>
        <taxon>Actinomycetota</taxon>
        <taxon>Actinomycetes</taxon>
        <taxon>Mycobacteriales</taxon>
        <taxon>Corynebacteriaceae</taxon>
        <taxon>Corynebacterium</taxon>
    </lineage>
</organism>
<dbReference type="Pfam" id="PF12867">
    <property type="entry name" value="DinB_2"/>
    <property type="match status" value="1"/>
</dbReference>
<dbReference type="AlphaFoldDB" id="A0A0F6QYX3"/>
<dbReference type="NCBIfam" id="NF047843">
    <property type="entry name" value="MST_Rv0443"/>
    <property type="match status" value="1"/>
</dbReference>
<name>A0A0F6QYX3_9CORY</name>
<dbReference type="OrthoDB" id="2363925at2"/>
<evidence type="ECO:0000313" key="2">
    <source>
        <dbReference type="EMBL" id="AKE39498.1"/>
    </source>
</evidence>
<keyword evidence="3" id="KW-1185">Reference proteome</keyword>
<dbReference type="InterPro" id="IPR034660">
    <property type="entry name" value="DinB/YfiT-like"/>
</dbReference>
<protein>
    <recommendedName>
        <fullName evidence="1">DinB-like domain-containing protein</fullName>
    </recommendedName>
</protein>
<reference evidence="2 3" key="1">
    <citation type="journal article" date="2015" name="Genome Announc.">
        <title>Complete Genome Sequence of Corynebacterium camporealensis DSM 44610, Isolated from the Milk of a Manchega Sheep with Subclinical Mastitis.</title>
        <authorList>
            <person name="Ruckert C."/>
            <person name="Albersmeier A."/>
            <person name="Winkler A."/>
            <person name="Tauch A."/>
        </authorList>
    </citation>
    <scope>NUCLEOTIDE SEQUENCE [LARGE SCALE GENOMIC DNA]</scope>
    <source>
        <strain evidence="2 3">DSM 44610</strain>
    </source>
</reference>
<accession>A0A0F6QYX3</accession>
<dbReference type="SUPFAM" id="SSF109854">
    <property type="entry name" value="DinB/YfiT-like putative metalloenzymes"/>
    <property type="match status" value="1"/>
</dbReference>
<evidence type="ECO:0000259" key="1">
    <source>
        <dbReference type="Pfam" id="PF12867"/>
    </source>
</evidence>
<gene>
    <name evidence="2" type="ORF">UL81_07715</name>
</gene>
<dbReference type="KEGG" id="ccj:UL81_07715"/>
<dbReference type="InterPro" id="IPR024775">
    <property type="entry name" value="DinB-like"/>
</dbReference>
<dbReference type="HOGENOM" id="CLU_133313_0_0_11"/>
<dbReference type="Proteomes" id="UP000033566">
    <property type="component" value="Chromosome"/>
</dbReference>
<proteinExistence type="predicted"/>
<feature type="domain" description="DinB-like" evidence="1">
    <location>
        <begin position="13"/>
        <end position="159"/>
    </location>
</feature>
<sequence>MSTSYKDLLVESFDRINDELPEQLSNLIGEQLLWRPTADANSIGWLVWHIARCEDAQMAALTGTDEVYSNGWQEKLDLPYDKADIGYGHSSEQVDAFDVMDSQVLLDYYAAVYKQTKQILDGLSEEDLGKVIPNDPYEATVGVRIVSILNDITQHFGQIAYVRGMQAA</sequence>
<dbReference type="EMBL" id="CP011311">
    <property type="protein sequence ID" value="AKE39498.1"/>
    <property type="molecule type" value="Genomic_DNA"/>
</dbReference>
<dbReference type="Gene3D" id="1.20.120.450">
    <property type="entry name" value="dinb family like domain"/>
    <property type="match status" value="1"/>
</dbReference>